<name>A0AAD5Y2Y5_9FUNG</name>
<feature type="repeat" description="WD" evidence="3">
    <location>
        <begin position="7"/>
        <end position="46"/>
    </location>
</feature>
<dbReference type="PANTHER" id="PTHR22847:SF637">
    <property type="entry name" value="WD REPEAT DOMAIN 5B"/>
    <property type="match status" value="1"/>
</dbReference>
<dbReference type="Pfam" id="PF00400">
    <property type="entry name" value="WD40"/>
    <property type="match status" value="1"/>
</dbReference>
<accession>A0AAD5Y2Y5</accession>
<organism evidence="4 5">
    <name type="scientific">Boothiomyces macroporosus</name>
    <dbReference type="NCBI Taxonomy" id="261099"/>
    <lineage>
        <taxon>Eukaryota</taxon>
        <taxon>Fungi</taxon>
        <taxon>Fungi incertae sedis</taxon>
        <taxon>Chytridiomycota</taxon>
        <taxon>Chytridiomycota incertae sedis</taxon>
        <taxon>Chytridiomycetes</taxon>
        <taxon>Rhizophydiales</taxon>
        <taxon>Terramycetaceae</taxon>
        <taxon>Boothiomyces</taxon>
    </lineage>
</organism>
<dbReference type="Proteomes" id="UP001210925">
    <property type="component" value="Unassembled WGS sequence"/>
</dbReference>
<dbReference type="Gene3D" id="2.130.10.10">
    <property type="entry name" value="YVTN repeat-like/Quinoprotein amine dehydrogenase"/>
    <property type="match status" value="1"/>
</dbReference>
<keyword evidence="1 3" id="KW-0853">WD repeat</keyword>
<dbReference type="PROSITE" id="PS50294">
    <property type="entry name" value="WD_REPEATS_REGION"/>
    <property type="match status" value="1"/>
</dbReference>
<dbReference type="SUPFAM" id="SSF50978">
    <property type="entry name" value="WD40 repeat-like"/>
    <property type="match status" value="1"/>
</dbReference>
<keyword evidence="2" id="KW-0677">Repeat</keyword>
<dbReference type="AlphaFoldDB" id="A0AAD5Y2Y5"/>
<sequence length="273" mass="30660">MELIFSLRGHSAGITSISIEDNHLLSGDSEGTLIYWDLEIRRPISSWKAHNSSILKTAIQNNFYSQGRDDLIRVWNKNYELLGQFPAYSLSFCGFAINNEKMVYPLEYSLVVLKLDGMEIEREIQLDKKYGNCLSLAIQDGEVHGGFEDGSVVSFGKEQKSIKVMNEPLLTLDFEKYLYCAGAESFIAKIVGDEIEKIQLANPGISQITCYNGVIFGACWDSSIVKIGEEIEYYNEHREAIRCVSVGKVNLKKASTIVCIGSDDARISVWKLE</sequence>
<proteinExistence type="predicted"/>
<keyword evidence="5" id="KW-1185">Reference proteome</keyword>
<evidence type="ECO:0000313" key="4">
    <source>
        <dbReference type="EMBL" id="KAJ3252296.1"/>
    </source>
</evidence>
<evidence type="ECO:0000256" key="1">
    <source>
        <dbReference type="ARBA" id="ARBA00022574"/>
    </source>
</evidence>
<dbReference type="EMBL" id="JADGKB010000146">
    <property type="protein sequence ID" value="KAJ3252296.1"/>
    <property type="molecule type" value="Genomic_DNA"/>
</dbReference>
<dbReference type="InterPro" id="IPR036322">
    <property type="entry name" value="WD40_repeat_dom_sf"/>
</dbReference>
<comment type="caution">
    <text evidence="4">The sequence shown here is derived from an EMBL/GenBank/DDBJ whole genome shotgun (WGS) entry which is preliminary data.</text>
</comment>
<reference evidence="4" key="1">
    <citation type="submission" date="2020-05" db="EMBL/GenBank/DDBJ databases">
        <title>Phylogenomic resolution of chytrid fungi.</title>
        <authorList>
            <person name="Stajich J.E."/>
            <person name="Amses K."/>
            <person name="Simmons R."/>
            <person name="Seto K."/>
            <person name="Myers J."/>
            <person name="Bonds A."/>
            <person name="Quandt C.A."/>
            <person name="Barry K."/>
            <person name="Liu P."/>
            <person name="Grigoriev I."/>
            <person name="Longcore J.E."/>
            <person name="James T.Y."/>
        </authorList>
    </citation>
    <scope>NUCLEOTIDE SEQUENCE</scope>
    <source>
        <strain evidence="4">PLAUS21</strain>
    </source>
</reference>
<evidence type="ECO:0000313" key="5">
    <source>
        <dbReference type="Proteomes" id="UP001210925"/>
    </source>
</evidence>
<gene>
    <name evidence="4" type="primary">ASA1</name>
    <name evidence="4" type="ORF">HK103_001641</name>
</gene>
<evidence type="ECO:0000256" key="2">
    <source>
        <dbReference type="ARBA" id="ARBA00022737"/>
    </source>
</evidence>
<dbReference type="SMART" id="SM00320">
    <property type="entry name" value="WD40"/>
    <property type="match status" value="3"/>
</dbReference>
<protein>
    <submittedName>
        <fullName evidence="4">ASTRA complex subunit</fullName>
    </submittedName>
</protein>
<dbReference type="InterPro" id="IPR001680">
    <property type="entry name" value="WD40_rpt"/>
</dbReference>
<dbReference type="PROSITE" id="PS50082">
    <property type="entry name" value="WD_REPEATS_2"/>
    <property type="match status" value="1"/>
</dbReference>
<dbReference type="PANTHER" id="PTHR22847">
    <property type="entry name" value="WD40 REPEAT PROTEIN"/>
    <property type="match status" value="1"/>
</dbReference>
<dbReference type="GO" id="GO:1990234">
    <property type="term" value="C:transferase complex"/>
    <property type="evidence" value="ECO:0007669"/>
    <property type="project" value="UniProtKB-ARBA"/>
</dbReference>
<evidence type="ECO:0000256" key="3">
    <source>
        <dbReference type="PROSITE-ProRule" id="PRU00221"/>
    </source>
</evidence>
<dbReference type="InterPro" id="IPR015943">
    <property type="entry name" value="WD40/YVTN_repeat-like_dom_sf"/>
</dbReference>